<comment type="similarity">
    <text evidence="1">Belongs to the NGF-beta family.</text>
</comment>
<dbReference type="PRINTS" id="PR00268">
    <property type="entry name" value="NGF"/>
</dbReference>
<evidence type="ECO:0000256" key="1">
    <source>
        <dbReference type="ARBA" id="ARBA00010783"/>
    </source>
</evidence>
<dbReference type="InterPro" id="IPR029034">
    <property type="entry name" value="Cystine-knot_cytokine"/>
</dbReference>
<evidence type="ECO:0000256" key="5">
    <source>
        <dbReference type="SAM" id="SignalP"/>
    </source>
</evidence>
<feature type="domain" description="Nerve growth factor-related" evidence="6">
    <location>
        <begin position="387"/>
        <end position="502"/>
    </location>
</feature>
<dbReference type="GO" id="GO:0008083">
    <property type="term" value="F:growth factor activity"/>
    <property type="evidence" value="ECO:0007669"/>
    <property type="project" value="UniProtKB-KW"/>
</dbReference>
<accession>A0ABD1KQE6</accession>
<evidence type="ECO:0000259" key="6">
    <source>
        <dbReference type="SMART" id="SM00140"/>
    </source>
</evidence>
<comment type="caution">
    <text evidence="7">The sequence shown here is derived from an EMBL/GenBank/DDBJ whole genome shotgun (WGS) entry which is preliminary data.</text>
</comment>
<feature type="region of interest" description="Disordered" evidence="4">
    <location>
        <begin position="213"/>
        <end position="263"/>
    </location>
</feature>
<dbReference type="SMART" id="SM00140">
    <property type="entry name" value="NGF"/>
    <property type="match status" value="1"/>
</dbReference>
<dbReference type="EMBL" id="JBHFQA010000003">
    <property type="protein sequence ID" value="KAL2101363.1"/>
    <property type="molecule type" value="Genomic_DNA"/>
</dbReference>
<feature type="signal peptide" evidence="5">
    <location>
        <begin position="1"/>
        <end position="16"/>
    </location>
</feature>
<evidence type="ECO:0000256" key="2">
    <source>
        <dbReference type="ARBA" id="ARBA00018008"/>
    </source>
</evidence>
<dbReference type="PANTHER" id="PTHR11589">
    <property type="entry name" value="NERVE GROWTH FACTOR NGF -RELATED"/>
    <property type="match status" value="1"/>
</dbReference>
<keyword evidence="8" id="KW-1185">Reference proteome</keyword>
<evidence type="ECO:0000313" key="7">
    <source>
        <dbReference type="EMBL" id="KAL2101363.1"/>
    </source>
</evidence>
<proteinExistence type="inferred from homology"/>
<feature type="compositionally biased region" description="Polar residues" evidence="4">
    <location>
        <begin position="122"/>
        <end position="137"/>
    </location>
</feature>
<dbReference type="PANTHER" id="PTHR11589:SF8">
    <property type="entry name" value="NEUROTROPHIN-4"/>
    <property type="match status" value="1"/>
</dbReference>
<feature type="region of interest" description="Disordered" evidence="4">
    <location>
        <begin position="325"/>
        <end position="397"/>
    </location>
</feature>
<dbReference type="PROSITE" id="PS00248">
    <property type="entry name" value="NGF_1"/>
    <property type="match status" value="1"/>
</dbReference>
<feature type="compositionally biased region" description="Acidic residues" evidence="4">
    <location>
        <begin position="344"/>
        <end position="354"/>
    </location>
</feature>
<dbReference type="InterPro" id="IPR019846">
    <property type="entry name" value="Nerve_growth_factor_CS"/>
</dbReference>
<evidence type="ECO:0000313" key="8">
    <source>
        <dbReference type="Proteomes" id="UP001591681"/>
    </source>
</evidence>
<feature type="region of interest" description="Disordered" evidence="4">
    <location>
        <begin position="511"/>
        <end position="548"/>
    </location>
</feature>
<keyword evidence="3" id="KW-0339">Growth factor</keyword>
<feature type="compositionally biased region" description="Basic and acidic residues" evidence="4">
    <location>
        <begin position="516"/>
        <end position="535"/>
    </location>
</feature>
<feature type="region of interest" description="Disordered" evidence="4">
    <location>
        <begin position="34"/>
        <end position="196"/>
    </location>
</feature>
<feature type="compositionally biased region" description="Basic and acidic residues" evidence="4">
    <location>
        <begin position="78"/>
        <end position="91"/>
    </location>
</feature>
<feature type="chain" id="PRO_5044896875" description="Neurotrophin-4" evidence="5">
    <location>
        <begin position="17"/>
        <end position="548"/>
    </location>
</feature>
<feature type="compositionally biased region" description="Basic residues" evidence="4">
    <location>
        <begin position="539"/>
        <end position="548"/>
    </location>
</feature>
<dbReference type="Pfam" id="PF00243">
    <property type="entry name" value="NGF"/>
    <property type="match status" value="1"/>
</dbReference>
<dbReference type="Proteomes" id="UP001591681">
    <property type="component" value="Unassembled WGS sequence"/>
</dbReference>
<dbReference type="InterPro" id="IPR020408">
    <property type="entry name" value="Nerve_growth_factor-like"/>
</dbReference>
<dbReference type="AlphaFoldDB" id="A0ABD1KQE6"/>
<feature type="compositionally biased region" description="Basic and acidic residues" evidence="4">
    <location>
        <begin position="138"/>
        <end position="180"/>
    </location>
</feature>
<gene>
    <name evidence="7" type="ORF">ACEWY4_003124</name>
</gene>
<feature type="compositionally biased region" description="Basic and acidic residues" evidence="4">
    <location>
        <begin position="235"/>
        <end position="257"/>
    </location>
</feature>
<dbReference type="InterPro" id="IPR002072">
    <property type="entry name" value="Nerve_growth_factor-rel"/>
</dbReference>
<dbReference type="Gene3D" id="2.10.90.10">
    <property type="entry name" value="Cystine-knot cytokines"/>
    <property type="match status" value="1"/>
</dbReference>
<feature type="compositionally biased region" description="Low complexity" evidence="4">
    <location>
        <begin position="38"/>
        <end position="49"/>
    </location>
</feature>
<protein>
    <recommendedName>
        <fullName evidence="2">Neurotrophin-4</fullName>
    </recommendedName>
</protein>
<reference evidence="7 8" key="1">
    <citation type="submission" date="2024-09" db="EMBL/GenBank/DDBJ databases">
        <title>A chromosome-level genome assembly of Gray's grenadier anchovy, Coilia grayii.</title>
        <authorList>
            <person name="Fu Z."/>
        </authorList>
    </citation>
    <scope>NUCLEOTIDE SEQUENCE [LARGE SCALE GENOMIC DNA]</scope>
    <source>
        <strain evidence="7">G4</strain>
        <tissue evidence="7">Muscle</tissue>
    </source>
</reference>
<evidence type="ECO:0000256" key="4">
    <source>
        <dbReference type="SAM" id="MobiDB-lite"/>
    </source>
</evidence>
<feature type="compositionally biased region" description="Polar residues" evidence="4">
    <location>
        <begin position="62"/>
        <end position="73"/>
    </location>
</feature>
<evidence type="ECO:0000256" key="3">
    <source>
        <dbReference type="ARBA" id="ARBA00023030"/>
    </source>
</evidence>
<dbReference type="SUPFAM" id="SSF57501">
    <property type="entry name" value="Cystine-knot cytokines"/>
    <property type="match status" value="1"/>
</dbReference>
<sequence>MHWLPLVAMVIASALPFPHSPLPRLVAATTDSSQTFDNHSLNSSNSSSSEAGFNTPAKVTVDYNSHGNVSQKDYNMATRKEGEASKQKAALEDLPSTAYKRQREQITKLDQNSLKSEHKLLKSNTNPGAPGQASTDGESIRQQDTGDYKIGEDHGDHDNRITQHSDSEPSRLDPQDRTRAEGLATQGLGKTGLPVAGLTSNSMLEHLPLTGAHVSEPSAGLTRRESAENTLEPRGAAEESPRPEASEADAGETHGEVDLGMEMGMGPGLGVGAALGLGGLGGDGGLQADEDLLFLDSHPRVLFSSSSAPPQHPPLLLMLERGQLSGQGGEEAGEEGSGELKDGDWEDEEEDAGDSDAGSYRNVLLGRTDASAPRRSRRSLSAHGGGGHGREQSVCDERSDWVTDKRTAVDIHHRTVTVVAEIPTKTGPLKQYFYETRCREDSHRSAVAAPAEQQALGCRGVDRRQWNSSCQTKQSFVRALTQDANNRMGWRWIRINSSCVCVLLSRVTKNHPAAEGGRDKQRTEGERAETAEGRQVRAAGRRAKRRGS</sequence>
<keyword evidence="5" id="KW-0732">Signal</keyword>
<organism evidence="7 8">
    <name type="scientific">Coilia grayii</name>
    <name type="common">Gray's grenadier anchovy</name>
    <dbReference type="NCBI Taxonomy" id="363190"/>
    <lineage>
        <taxon>Eukaryota</taxon>
        <taxon>Metazoa</taxon>
        <taxon>Chordata</taxon>
        <taxon>Craniata</taxon>
        <taxon>Vertebrata</taxon>
        <taxon>Euteleostomi</taxon>
        <taxon>Actinopterygii</taxon>
        <taxon>Neopterygii</taxon>
        <taxon>Teleostei</taxon>
        <taxon>Clupei</taxon>
        <taxon>Clupeiformes</taxon>
        <taxon>Clupeoidei</taxon>
        <taxon>Engraulidae</taxon>
        <taxon>Coilinae</taxon>
        <taxon>Coilia</taxon>
    </lineage>
</organism>
<name>A0ABD1KQE6_9TELE</name>
<dbReference type="PROSITE" id="PS50270">
    <property type="entry name" value="NGF_2"/>
    <property type="match status" value="1"/>
</dbReference>
<feature type="compositionally biased region" description="Basic and acidic residues" evidence="4">
    <location>
        <begin position="388"/>
        <end position="397"/>
    </location>
</feature>